<dbReference type="InterPro" id="IPR001633">
    <property type="entry name" value="EAL_dom"/>
</dbReference>
<dbReference type="EMBL" id="FLRB01000007">
    <property type="protein sequence ID" value="SBT20646.1"/>
    <property type="molecule type" value="Genomic_DNA"/>
</dbReference>
<dbReference type="InterPro" id="IPR000160">
    <property type="entry name" value="GGDEF_dom"/>
</dbReference>
<dbReference type="SUPFAM" id="SSF55073">
    <property type="entry name" value="Nucleotide cyclase"/>
    <property type="match status" value="1"/>
</dbReference>
<keyword evidence="6" id="KW-1185">Reference proteome</keyword>
<feature type="transmembrane region" description="Helical" evidence="1">
    <location>
        <begin position="170"/>
        <end position="191"/>
    </location>
</feature>
<dbReference type="CDD" id="cd01948">
    <property type="entry name" value="EAL"/>
    <property type="match status" value="1"/>
</dbReference>
<evidence type="ECO:0000313" key="4">
    <source>
        <dbReference type="EMBL" id="SBT17047.1"/>
    </source>
</evidence>
<keyword evidence="1" id="KW-1133">Transmembrane helix</keyword>
<dbReference type="PANTHER" id="PTHR44757:SF2">
    <property type="entry name" value="BIOFILM ARCHITECTURE MAINTENANCE PROTEIN MBAA"/>
    <property type="match status" value="1"/>
</dbReference>
<dbReference type="Pfam" id="PF00990">
    <property type="entry name" value="GGDEF"/>
    <property type="match status" value="1"/>
</dbReference>
<dbReference type="Gene3D" id="3.30.70.270">
    <property type="match status" value="1"/>
</dbReference>
<keyword evidence="1" id="KW-0472">Membrane</keyword>
<reference evidence="5 6" key="1">
    <citation type="submission" date="2016-06" db="EMBL/GenBank/DDBJ databases">
        <authorList>
            <person name="Rodrigo-Torres L."/>
            <person name="Arahal D.R."/>
        </authorList>
    </citation>
    <scope>NUCLEOTIDE SEQUENCE [LARGE SCALE GENOMIC DNA]</scope>
    <source>
        <strain evidence="5 6">CECT 5116</strain>
    </source>
</reference>
<feature type="domain" description="EAL" evidence="2">
    <location>
        <begin position="379"/>
        <end position="632"/>
    </location>
</feature>
<dbReference type="PROSITE" id="PS50883">
    <property type="entry name" value="EAL"/>
    <property type="match status" value="1"/>
</dbReference>
<dbReference type="SUPFAM" id="SSF141868">
    <property type="entry name" value="EAL domain-like"/>
    <property type="match status" value="1"/>
</dbReference>
<sequence>MGAIALVTLSFATFHEVVKLQQGVDQPLYYSSRLEETGRMAREAGELFDYAEQYARGSDQYSYDDVILALDIFWSRVNSINTRSYIEAFGDTDIDSVLVPELAKALPSFDDAVRSLESGNTASYEPLYDLKVKFSERLGKLAEFAWSRRTQMQTHLAATNLNILSRIQHIQVGFVAIIVLFLSYVVSQLLITRRLNTKLHNLVEEKSTLLLTDPLTQIANRDGFEKYVNQLSAFEKPDFSIVLMDLDGFKEVNDALGHSVGDRLLKDVACILSSQSADEGLACRFGGDEFALVVPGSLNAAEACAEHIRAQVEALTLGQEYPIRFSISAGICHWSSLSGDCTIDEILSCADFSLYSAKEMGKNRIVIFQASMQEQYASRKLIHSLLPVAIAEQKIDVHFQPIVDLTKGRAIFALEALIRWNISEGHPIETKKLIEVAETNGQIKALTCLVLRRALRLSKRLHDNNLTLNIAVNFSALLLSDPNLASEMTAILEEERVEETNIVLELSKYEEMEGNSVSNRNLIALSKMGFNFSIDDFGCTSSNIRTLLAVEDIRFKLAEDIVRDVVVSNTARELLRGLVSFISAFDAMIVAGGVDQEEQAQIVQDVGIRYAQGDCFYSALTEDAAFDLVANQ</sequence>
<evidence type="ECO:0000313" key="7">
    <source>
        <dbReference type="Proteomes" id="UP000092871"/>
    </source>
</evidence>
<dbReference type="InterPro" id="IPR043128">
    <property type="entry name" value="Rev_trsase/Diguanyl_cyclase"/>
</dbReference>
<dbReference type="SMART" id="SM00267">
    <property type="entry name" value="GGDEF"/>
    <property type="match status" value="1"/>
</dbReference>
<reference evidence="4 7" key="2">
    <citation type="submission" date="2016-06" db="EMBL/GenBank/DDBJ databases">
        <authorList>
            <person name="Kjaerup R.B."/>
            <person name="Dalgaard T.S."/>
            <person name="Juul-Madsen H.R."/>
        </authorList>
    </citation>
    <scope>NUCLEOTIDE SEQUENCE [LARGE SCALE GENOMIC DNA]</scope>
    <source>
        <strain evidence="4 7">CECT 5115</strain>
    </source>
</reference>
<evidence type="ECO:0000259" key="3">
    <source>
        <dbReference type="PROSITE" id="PS50887"/>
    </source>
</evidence>
<evidence type="ECO:0000259" key="2">
    <source>
        <dbReference type="PROSITE" id="PS50883"/>
    </source>
</evidence>
<evidence type="ECO:0000313" key="6">
    <source>
        <dbReference type="Proteomes" id="UP000092840"/>
    </source>
</evidence>
<dbReference type="Gene3D" id="3.20.20.450">
    <property type="entry name" value="EAL domain"/>
    <property type="match status" value="1"/>
</dbReference>
<dbReference type="Pfam" id="PF00563">
    <property type="entry name" value="EAL"/>
    <property type="match status" value="1"/>
</dbReference>
<dbReference type="PROSITE" id="PS50887">
    <property type="entry name" value="GGDEF"/>
    <property type="match status" value="1"/>
</dbReference>
<dbReference type="SMART" id="SM00052">
    <property type="entry name" value="EAL"/>
    <property type="match status" value="1"/>
</dbReference>
<dbReference type="EC" id="3.1.4.52" evidence="4"/>
<keyword evidence="4" id="KW-0378">Hydrolase</keyword>
<dbReference type="EMBL" id="FLRA01000006">
    <property type="protein sequence ID" value="SBT17047.1"/>
    <property type="molecule type" value="Genomic_DNA"/>
</dbReference>
<dbReference type="AlphaFoldDB" id="A0A1C3JPN8"/>
<evidence type="ECO:0000256" key="1">
    <source>
        <dbReference type="SAM" id="Phobius"/>
    </source>
</evidence>
<dbReference type="InterPro" id="IPR029787">
    <property type="entry name" value="Nucleotide_cyclase"/>
</dbReference>
<evidence type="ECO:0000313" key="5">
    <source>
        <dbReference type="EMBL" id="SBT20646.1"/>
    </source>
</evidence>
<organism evidence="4 7">
    <name type="scientific">Marinomonas gallaica</name>
    <dbReference type="NCBI Taxonomy" id="1806667"/>
    <lineage>
        <taxon>Bacteria</taxon>
        <taxon>Pseudomonadati</taxon>
        <taxon>Pseudomonadota</taxon>
        <taxon>Gammaproteobacteria</taxon>
        <taxon>Oceanospirillales</taxon>
        <taxon>Oceanospirillaceae</taxon>
        <taxon>Marinomonas</taxon>
    </lineage>
</organism>
<keyword evidence="1" id="KW-0812">Transmembrane</keyword>
<dbReference type="Proteomes" id="UP000092871">
    <property type="component" value="Unassembled WGS sequence"/>
</dbReference>
<feature type="domain" description="GGDEF" evidence="3">
    <location>
        <begin position="237"/>
        <end position="370"/>
    </location>
</feature>
<gene>
    <name evidence="4" type="primary">gmr_7</name>
    <name evidence="5" type="synonym">gmr_6</name>
    <name evidence="4" type="ORF">MGA5115_01135</name>
    <name evidence="5" type="ORF">MGA5116_01233</name>
</gene>
<proteinExistence type="predicted"/>
<name>A0A1C3JPN8_9GAMM</name>
<dbReference type="PANTHER" id="PTHR44757">
    <property type="entry name" value="DIGUANYLATE CYCLASE DGCP"/>
    <property type="match status" value="1"/>
</dbReference>
<dbReference type="CDD" id="cd01949">
    <property type="entry name" value="GGDEF"/>
    <property type="match status" value="1"/>
</dbReference>
<protein>
    <submittedName>
        <fullName evidence="4">Cyclic di-GMP phosphodiesterase Gmr</fullName>
        <ecNumber evidence="4">3.1.4.52</ecNumber>
    </submittedName>
</protein>
<dbReference type="InterPro" id="IPR052155">
    <property type="entry name" value="Biofilm_reg_signaling"/>
</dbReference>
<dbReference type="NCBIfam" id="TIGR00254">
    <property type="entry name" value="GGDEF"/>
    <property type="match status" value="1"/>
</dbReference>
<dbReference type="GO" id="GO:0071111">
    <property type="term" value="F:cyclic-guanylate-specific phosphodiesterase activity"/>
    <property type="evidence" value="ECO:0007669"/>
    <property type="project" value="UniProtKB-EC"/>
</dbReference>
<dbReference type="Proteomes" id="UP000092840">
    <property type="component" value="Unassembled WGS sequence"/>
</dbReference>
<dbReference type="InterPro" id="IPR035919">
    <property type="entry name" value="EAL_sf"/>
</dbReference>
<accession>A0A1C3JPN8</accession>